<evidence type="ECO:0008006" key="3">
    <source>
        <dbReference type="Google" id="ProtNLM"/>
    </source>
</evidence>
<proteinExistence type="predicted"/>
<comment type="caution">
    <text evidence="1">The sequence shown here is derived from an EMBL/GenBank/DDBJ whole genome shotgun (WGS) entry which is preliminary data.</text>
</comment>
<dbReference type="AlphaFoldDB" id="A0A0G1CC38"/>
<evidence type="ECO:0000313" key="2">
    <source>
        <dbReference type="Proteomes" id="UP000034810"/>
    </source>
</evidence>
<protein>
    <recommendedName>
        <fullName evidence="3">PEGA domain-containing protein</fullName>
    </recommendedName>
</protein>
<organism evidence="1 2">
    <name type="scientific">Candidatus Wolfebacteria bacterium GW2011_GWC1_43_10</name>
    <dbReference type="NCBI Taxonomy" id="1619011"/>
    <lineage>
        <taxon>Bacteria</taxon>
        <taxon>Candidatus Wolfeibacteriota</taxon>
    </lineage>
</organism>
<dbReference type="Proteomes" id="UP000034810">
    <property type="component" value="Unassembled WGS sequence"/>
</dbReference>
<gene>
    <name evidence="1" type="ORF">UV58_C0001G0019</name>
</gene>
<reference evidence="1 2" key="1">
    <citation type="journal article" date="2015" name="Nature">
        <title>rRNA introns, odd ribosomes, and small enigmatic genomes across a large radiation of phyla.</title>
        <authorList>
            <person name="Brown C.T."/>
            <person name="Hug L.A."/>
            <person name="Thomas B.C."/>
            <person name="Sharon I."/>
            <person name="Castelle C.J."/>
            <person name="Singh A."/>
            <person name="Wilkins M.J."/>
            <person name="Williams K.H."/>
            <person name="Banfield J.F."/>
        </authorList>
    </citation>
    <scope>NUCLEOTIDE SEQUENCE [LARGE SCALE GENOMIC DNA]</scope>
</reference>
<dbReference type="EMBL" id="LCFA01000001">
    <property type="protein sequence ID" value="KKS83092.1"/>
    <property type="molecule type" value="Genomic_DNA"/>
</dbReference>
<dbReference type="InterPro" id="IPR015943">
    <property type="entry name" value="WD40/YVTN_repeat-like_dom_sf"/>
</dbReference>
<accession>A0A0G1CC38</accession>
<sequence length="422" mass="48265">MSISFRRKLFIFFVFVFLAVGTGVVYYSQGFRIDLSSFKIQKTGAIYVETSPRDVQIFLNQKEYRNNSGVLQRGTLLSDVLPKKYRLILKKDGFYDYEKNVEVFPSQVIRILNALLVPQKIEKENALEEIKGDLLVDRLPTRETITQDTTKNIFYLYPANTVASNLTSKIASFLKLKITRINFFPGETDKFIVQTSKGIYGVDLKQQKASPLIEGEIENFTFTDKNLYAVKIQKGKTTVTAREIVIYDLVLNKSITQEKLAAENKVADLKTSSDLLALLFENGALWLYKFSDRTFLQIAHSAKQASFSPDNAKIVFQDKDGKVFVYLLSDDIISLETFKNNSLRVKITDALKIEKIFFSDDSSHFIVVYPKQIYLAELTRHEPNNQFFIGDKKGSVLYSPKENKIYFIENSSLEAIGLNFSE</sequence>
<dbReference type="Gene3D" id="2.130.10.10">
    <property type="entry name" value="YVTN repeat-like/Quinoprotein amine dehydrogenase"/>
    <property type="match status" value="1"/>
</dbReference>
<dbReference type="SUPFAM" id="SSF50978">
    <property type="entry name" value="WD40 repeat-like"/>
    <property type="match status" value="1"/>
</dbReference>
<name>A0A0G1CC38_9BACT</name>
<evidence type="ECO:0000313" key="1">
    <source>
        <dbReference type="EMBL" id="KKS83092.1"/>
    </source>
</evidence>
<dbReference type="InterPro" id="IPR036322">
    <property type="entry name" value="WD40_repeat_dom_sf"/>
</dbReference>